<evidence type="ECO:0000313" key="13">
    <source>
        <dbReference type="EMBL" id="GGG17643.1"/>
    </source>
</evidence>
<keyword evidence="7" id="KW-0460">Magnesium</keyword>
<organism evidence="13 14">
    <name type="scientific">Lysinibacillus alkalisoli</name>
    <dbReference type="NCBI Taxonomy" id="1911548"/>
    <lineage>
        <taxon>Bacteria</taxon>
        <taxon>Bacillati</taxon>
        <taxon>Bacillota</taxon>
        <taxon>Bacilli</taxon>
        <taxon>Bacillales</taxon>
        <taxon>Bacillaceae</taxon>
        <taxon>Lysinibacillus</taxon>
    </lineage>
</organism>
<dbReference type="InterPro" id="IPR002646">
    <property type="entry name" value="PolA_pol_head_dom"/>
</dbReference>
<feature type="domain" description="CCA-adding enzyme C-terminal" evidence="12">
    <location>
        <begin position="237"/>
        <end position="382"/>
    </location>
</feature>
<evidence type="ECO:0000313" key="14">
    <source>
        <dbReference type="Proteomes" id="UP000616608"/>
    </source>
</evidence>
<dbReference type="GO" id="GO:0046872">
    <property type="term" value="F:metal ion binding"/>
    <property type="evidence" value="ECO:0007669"/>
    <property type="project" value="UniProtKB-KW"/>
</dbReference>
<evidence type="ECO:0000256" key="8">
    <source>
        <dbReference type="ARBA" id="ARBA00022884"/>
    </source>
</evidence>
<name>A0A917LEV7_9BACI</name>
<dbReference type="Pfam" id="PF01743">
    <property type="entry name" value="PolyA_pol"/>
    <property type="match status" value="1"/>
</dbReference>
<dbReference type="Gene3D" id="1.10.3090.10">
    <property type="entry name" value="cca-adding enzyme, domain 2"/>
    <property type="match status" value="1"/>
</dbReference>
<dbReference type="NCBIfam" id="NF009814">
    <property type="entry name" value="PRK13299.1"/>
    <property type="match status" value="1"/>
</dbReference>
<keyword evidence="14" id="KW-1185">Reference proteome</keyword>
<dbReference type="GO" id="GO:0016779">
    <property type="term" value="F:nucleotidyltransferase activity"/>
    <property type="evidence" value="ECO:0007669"/>
    <property type="project" value="UniProtKB-KW"/>
</dbReference>
<reference evidence="13" key="2">
    <citation type="submission" date="2020-09" db="EMBL/GenBank/DDBJ databases">
        <authorList>
            <person name="Sun Q."/>
            <person name="Zhou Y."/>
        </authorList>
    </citation>
    <scope>NUCLEOTIDE SEQUENCE</scope>
    <source>
        <strain evidence="13">CGMCC 1.15760</strain>
    </source>
</reference>
<comment type="similarity">
    <text evidence="9">Belongs to the tRNA nucleotidyltransferase/poly(A) polymerase family.</text>
</comment>
<evidence type="ECO:0000256" key="5">
    <source>
        <dbReference type="ARBA" id="ARBA00022723"/>
    </source>
</evidence>
<protein>
    <submittedName>
        <fullName evidence="13">CCA-adding enzyme</fullName>
    </submittedName>
</protein>
<dbReference type="GO" id="GO:0008033">
    <property type="term" value="P:tRNA processing"/>
    <property type="evidence" value="ECO:0007669"/>
    <property type="project" value="UniProtKB-KW"/>
</dbReference>
<dbReference type="Pfam" id="PF13735">
    <property type="entry name" value="tRNA_NucTran2_2"/>
    <property type="match status" value="1"/>
</dbReference>
<evidence type="ECO:0000259" key="10">
    <source>
        <dbReference type="Pfam" id="PF01743"/>
    </source>
</evidence>
<dbReference type="Gene3D" id="1.10.246.80">
    <property type="match status" value="1"/>
</dbReference>
<dbReference type="SUPFAM" id="SSF81301">
    <property type="entry name" value="Nucleotidyltransferase"/>
    <property type="match status" value="1"/>
</dbReference>
<feature type="domain" description="Poly A polymerase head" evidence="10">
    <location>
        <begin position="24"/>
        <end position="144"/>
    </location>
</feature>
<dbReference type="EMBL" id="BMJT01000003">
    <property type="protein sequence ID" value="GGG17643.1"/>
    <property type="molecule type" value="Genomic_DNA"/>
</dbReference>
<dbReference type="CDD" id="cd05398">
    <property type="entry name" value="NT_ClassII-CCAase"/>
    <property type="match status" value="1"/>
</dbReference>
<dbReference type="InterPro" id="IPR050264">
    <property type="entry name" value="Bact_CCA-adding_enz_type3_sf"/>
</dbReference>
<dbReference type="RefSeq" id="WP_188613935.1">
    <property type="nucleotide sequence ID" value="NZ_BMJT01000003.1"/>
</dbReference>
<dbReference type="InterPro" id="IPR032810">
    <property type="entry name" value="CCA-adding_enz_C"/>
</dbReference>
<evidence type="ECO:0000256" key="4">
    <source>
        <dbReference type="ARBA" id="ARBA00022695"/>
    </source>
</evidence>
<dbReference type="Pfam" id="PF12627">
    <property type="entry name" value="PolyA_pol_RNAbd"/>
    <property type="match status" value="1"/>
</dbReference>
<comment type="cofactor">
    <cofactor evidence="1">
        <name>Mg(2+)</name>
        <dbReference type="ChEBI" id="CHEBI:18420"/>
    </cofactor>
</comment>
<dbReference type="SUPFAM" id="SSF81891">
    <property type="entry name" value="Poly A polymerase C-terminal region-like"/>
    <property type="match status" value="1"/>
</dbReference>
<accession>A0A917LEV7</accession>
<keyword evidence="2 9" id="KW-0808">Transferase</keyword>
<reference evidence="13" key="1">
    <citation type="journal article" date="2014" name="Int. J. Syst. Evol. Microbiol.">
        <title>Complete genome sequence of Corynebacterium casei LMG S-19264T (=DSM 44701T), isolated from a smear-ripened cheese.</title>
        <authorList>
            <consortium name="US DOE Joint Genome Institute (JGI-PGF)"/>
            <person name="Walter F."/>
            <person name="Albersmeier A."/>
            <person name="Kalinowski J."/>
            <person name="Ruckert C."/>
        </authorList>
    </citation>
    <scope>NUCLEOTIDE SEQUENCE</scope>
    <source>
        <strain evidence="13">CGMCC 1.15760</strain>
    </source>
</reference>
<proteinExistence type="inferred from homology"/>
<evidence type="ECO:0000256" key="2">
    <source>
        <dbReference type="ARBA" id="ARBA00022679"/>
    </source>
</evidence>
<comment type="caution">
    <text evidence="13">The sequence shown here is derived from an EMBL/GenBank/DDBJ whole genome shotgun (WGS) entry which is preliminary data.</text>
</comment>
<gene>
    <name evidence="13" type="primary">cca</name>
    <name evidence="13" type="ORF">GCM10007425_10050</name>
</gene>
<dbReference type="Proteomes" id="UP000616608">
    <property type="component" value="Unassembled WGS sequence"/>
</dbReference>
<keyword evidence="8 9" id="KW-0694">RNA-binding</keyword>
<dbReference type="PANTHER" id="PTHR46173:SF1">
    <property type="entry name" value="CCA TRNA NUCLEOTIDYLTRANSFERASE 1, MITOCHONDRIAL"/>
    <property type="match status" value="1"/>
</dbReference>
<dbReference type="GO" id="GO:0000049">
    <property type="term" value="F:tRNA binding"/>
    <property type="evidence" value="ECO:0007669"/>
    <property type="project" value="TreeGrafter"/>
</dbReference>
<evidence type="ECO:0000256" key="7">
    <source>
        <dbReference type="ARBA" id="ARBA00022842"/>
    </source>
</evidence>
<dbReference type="PANTHER" id="PTHR46173">
    <property type="entry name" value="CCA TRNA NUCLEOTIDYLTRANSFERASE 1, MITOCHONDRIAL"/>
    <property type="match status" value="1"/>
</dbReference>
<dbReference type="Gene3D" id="3.30.460.10">
    <property type="entry name" value="Beta Polymerase, domain 2"/>
    <property type="match status" value="1"/>
</dbReference>
<dbReference type="InterPro" id="IPR043519">
    <property type="entry name" value="NT_sf"/>
</dbReference>
<evidence type="ECO:0000256" key="9">
    <source>
        <dbReference type="RuleBase" id="RU003953"/>
    </source>
</evidence>
<dbReference type="InterPro" id="IPR032828">
    <property type="entry name" value="PolyA_RNA-bd"/>
</dbReference>
<evidence type="ECO:0000259" key="12">
    <source>
        <dbReference type="Pfam" id="PF13735"/>
    </source>
</evidence>
<evidence type="ECO:0000259" key="11">
    <source>
        <dbReference type="Pfam" id="PF12627"/>
    </source>
</evidence>
<evidence type="ECO:0000256" key="1">
    <source>
        <dbReference type="ARBA" id="ARBA00001946"/>
    </source>
</evidence>
<sequence length="390" mass="44671">MQQSKEWQAAYDIIEVLEGAQHEAYIVGGAVRDTLLGKKVHDVDVTTSATPYEVKALFTATVDVGIEHGTVLVIHPLSAIEVTTFRTDGEYRDHRRPNEVTFVRSLSEDLARRDFTINAMALTRQHQVIDLFHGQQDIKKGIIRAVGDAHARFSEDALRMLRAVRFAAQLRFVIAPITKQAIKDCAYDLTHIAVERIKMELDKAMLGDMGIAVQLLQETTLDHYLTGQWLVEQWRGFQIDEAQLGWAYFCYCNEPEVASILAAYRFSNKEKQFIKDVLAATHQRITDGYTVMDYYQYSERVLLGAAKIAYHRFKIPVESDKIKNNKSNLPLKNRQALAVTGYDLQVWCNKKPGKWLKEALNDIERAVLYGDVLNDKQQIKEWYCNDINER</sequence>
<dbReference type="AlphaFoldDB" id="A0A917LEV7"/>
<evidence type="ECO:0000256" key="3">
    <source>
        <dbReference type="ARBA" id="ARBA00022694"/>
    </source>
</evidence>
<keyword evidence="5" id="KW-0479">Metal-binding</keyword>
<feature type="domain" description="tRNA nucleotidyltransferase/poly(A) polymerase RNA and SrmB- binding" evidence="11">
    <location>
        <begin position="172"/>
        <end position="225"/>
    </location>
</feature>
<evidence type="ECO:0000256" key="6">
    <source>
        <dbReference type="ARBA" id="ARBA00022741"/>
    </source>
</evidence>
<dbReference type="GO" id="GO:0000166">
    <property type="term" value="F:nucleotide binding"/>
    <property type="evidence" value="ECO:0007669"/>
    <property type="project" value="UniProtKB-KW"/>
</dbReference>
<keyword evidence="3" id="KW-0819">tRNA processing</keyword>
<keyword evidence="4" id="KW-0548">Nucleotidyltransferase</keyword>
<keyword evidence="6" id="KW-0547">Nucleotide-binding</keyword>